<dbReference type="GO" id="GO:0042601">
    <property type="term" value="C:endospore-forming forespore"/>
    <property type="evidence" value="ECO:0007669"/>
    <property type="project" value="TreeGrafter"/>
</dbReference>
<reference evidence="2 3" key="1">
    <citation type="submission" date="2018-03" db="EMBL/GenBank/DDBJ databases">
        <title>Lachnoclostridium SNUG30386 gen.nov., sp.nov., isolated from human faeces.</title>
        <authorList>
            <person name="Seo B."/>
            <person name="Jeon K."/>
            <person name="Ko G."/>
        </authorList>
    </citation>
    <scope>NUCLEOTIDE SEQUENCE [LARGE SCALE GENOMIC DNA]</scope>
    <source>
        <strain evidence="2 3">SNUG30386</strain>
    </source>
</reference>
<evidence type="ECO:0000259" key="1">
    <source>
        <dbReference type="Pfam" id="PF01636"/>
    </source>
</evidence>
<organism evidence="2 3">
    <name type="scientific">Clostridium fessum</name>
    <dbReference type="NCBI Taxonomy" id="2126740"/>
    <lineage>
        <taxon>Bacteria</taxon>
        <taxon>Bacillati</taxon>
        <taxon>Bacillota</taxon>
        <taxon>Clostridia</taxon>
        <taxon>Eubacteriales</taxon>
        <taxon>Clostridiaceae</taxon>
        <taxon>Clostridium</taxon>
    </lineage>
</organism>
<protein>
    <submittedName>
        <fullName evidence="2">Spore coat protein CotS</fullName>
    </submittedName>
</protein>
<comment type="caution">
    <text evidence="2">The sequence shown here is derived from an EMBL/GenBank/DDBJ whole genome shotgun (WGS) entry which is preliminary data.</text>
</comment>
<sequence length="326" mass="38628">MNERTTEVLEQYELEVQSKRRGRGAWICETSQGLKLLREYKGTVKRLEFEEQIMNVLQNQKTCRTDQYMRNREGELLSVAEDGTRCVVKEWFSGRECSVQSEAEVVRAVGQIAKLHRTLRGIAIDESWNLGSILTRPAVAEMERHNRELVRTRNYIRKKRRKSDFERAVSGSFAIFYEQAQEAAGGLKAQIEQDGEPENYLCHGDLNQHHILLVEENEMAVIEFNRMHRGVQVEDLYHFTRKILEKHGWDLRLGMRLLETYDRILPLNAQERTYLYYLFLYPEKYWKQLNFYYNAGKAWIPVRSIEKLQKLEEQQTARNLFLEAIR</sequence>
<keyword evidence="3" id="KW-1185">Reference proteome</keyword>
<dbReference type="Pfam" id="PF01636">
    <property type="entry name" value="APH"/>
    <property type="match status" value="1"/>
</dbReference>
<accession>A0A2T3FKI9</accession>
<dbReference type="Gene3D" id="3.90.1200.10">
    <property type="match status" value="1"/>
</dbReference>
<dbReference type="Proteomes" id="UP000241048">
    <property type="component" value="Unassembled WGS sequence"/>
</dbReference>
<proteinExistence type="predicted"/>
<feature type="domain" description="Aminoglycoside phosphotransferase" evidence="1">
    <location>
        <begin position="43"/>
        <end position="262"/>
    </location>
</feature>
<dbReference type="Gene3D" id="3.30.200.20">
    <property type="entry name" value="Phosphorylase Kinase, domain 1"/>
    <property type="match status" value="1"/>
</dbReference>
<dbReference type="InterPro" id="IPR011009">
    <property type="entry name" value="Kinase-like_dom_sf"/>
</dbReference>
<gene>
    <name evidence="2" type="ORF">C7U56_15040</name>
</gene>
<name>A0A2T3FKI9_9CLOT</name>
<dbReference type="RefSeq" id="WP_107001892.1">
    <property type="nucleotide sequence ID" value="NZ_DBFBUD010000040.1"/>
</dbReference>
<keyword evidence="2" id="KW-0167">Capsid protein</keyword>
<evidence type="ECO:0000313" key="2">
    <source>
        <dbReference type="EMBL" id="PST35799.1"/>
    </source>
</evidence>
<dbReference type="PANTHER" id="PTHR39179">
    <property type="entry name" value="SPORE COAT PROTEIN I"/>
    <property type="match status" value="1"/>
</dbReference>
<dbReference type="PANTHER" id="PTHR39179:SF1">
    <property type="entry name" value="SPORE COAT PROTEIN I"/>
    <property type="match status" value="1"/>
</dbReference>
<evidence type="ECO:0000313" key="3">
    <source>
        <dbReference type="Proteomes" id="UP000241048"/>
    </source>
</evidence>
<dbReference type="SUPFAM" id="SSF56112">
    <property type="entry name" value="Protein kinase-like (PK-like)"/>
    <property type="match status" value="1"/>
</dbReference>
<dbReference type="AlphaFoldDB" id="A0A2T3FKI9"/>
<dbReference type="EMBL" id="PYLO01000007">
    <property type="protein sequence ID" value="PST35799.1"/>
    <property type="molecule type" value="Genomic_DNA"/>
</dbReference>
<keyword evidence="2" id="KW-0946">Virion</keyword>
<dbReference type="InterPro" id="IPR047175">
    <property type="entry name" value="CotS-like"/>
</dbReference>
<dbReference type="InterPro" id="IPR002575">
    <property type="entry name" value="Aminoglycoside_PTrfase"/>
</dbReference>